<feature type="domain" description="Phospholipase/carboxylesterase/thioesterase" evidence="1">
    <location>
        <begin position="19"/>
        <end position="208"/>
    </location>
</feature>
<dbReference type="RefSeq" id="WP_074226957.1">
    <property type="nucleotide sequence ID" value="NZ_FSRC01000004.1"/>
</dbReference>
<dbReference type="STRING" id="226505.SAMN05444394_3975"/>
<dbReference type="Gene3D" id="3.40.50.1820">
    <property type="entry name" value="alpha/beta hydrolase"/>
    <property type="match status" value="1"/>
</dbReference>
<dbReference type="GO" id="GO:0016787">
    <property type="term" value="F:hydrolase activity"/>
    <property type="evidence" value="ECO:0007669"/>
    <property type="project" value="InterPro"/>
</dbReference>
<evidence type="ECO:0000313" key="3">
    <source>
        <dbReference type="Proteomes" id="UP000185221"/>
    </source>
</evidence>
<evidence type="ECO:0000313" key="2">
    <source>
        <dbReference type="EMBL" id="SIO22987.1"/>
    </source>
</evidence>
<evidence type="ECO:0000259" key="1">
    <source>
        <dbReference type="Pfam" id="PF02230"/>
    </source>
</evidence>
<keyword evidence="3" id="KW-1185">Reference proteome</keyword>
<reference evidence="3" key="1">
    <citation type="submission" date="2016-11" db="EMBL/GenBank/DDBJ databases">
        <authorList>
            <person name="Varghese N."/>
            <person name="Submissions S."/>
        </authorList>
    </citation>
    <scope>NUCLEOTIDE SEQUENCE [LARGE SCALE GENOMIC DNA]</scope>
    <source>
        <strain evidence="3">DSM 15292</strain>
    </source>
</reference>
<accession>A0A1N6HT71</accession>
<dbReference type="AlphaFoldDB" id="A0A1N6HT71"/>
<dbReference type="InterPro" id="IPR029058">
    <property type="entry name" value="AB_hydrolase_fold"/>
</dbReference>
<dbReference type="OrthoDB" id="595091at2"/>
<dbReference type="EMBL" id="FSRC01000004">
    <property type="protein sequence ID" value="SIO22987.1"/>
    <property type="molecule type" value="Genomic_DNA"/>
</dbReference>
<name>A0A1N6HT71_9BACT</name>
<sequence length="214" mass="24942">MKKRIMVSYQAEYCVSHEPNFQEEEIWILFHGYGQLAEFFIRKFLPFDQNHRLFIAPEATNYSYLKDFSGRVGANWMTSHERELAIENNHRYLDQLVDGILSGFENAPKVHVFGFSQGVATATRWASRWEGRVNKFVLWAGGFAHDLQLNVSREKFLDTEFISVLGDQDEFVNSENLQKQEEMVKLLEKKVKRINFSGGHIIDSEVLKGLFEKI</sequence>
<proteinExistence type="predicted"/>
<dbReference type="Pfam" id="PF02230">
    <property type="entry name" value="Abhydrolase_2"/>
    <property type="match status" value="1"/>
</dbReference>
<gene>
    <name evidence="2" type="ORF">SAMN05444394_3975</name>
</gene>
<dbReference type="SUPFAM" id="SSF53474">
    <property type="entry name" value="alpha/beta-Hydrolases"/>
    <property type="match status" value="1"/>
</dbReference>
<dbReference type="Proteomes" id="UP000185221">
    <property type="component" value="Unassembled WGS sequence"/>
</dbReference>
<organism evidence="2 3">
    <name type="scientific">Algoriphagus halophilus</name>
    <dbReference type="NCBI Taxonomy" id="226505"/>
    <lineage>
        <taxon>Bacteria</taxon>
        <taxon>Pseudomonadati</taxon>
        <taxon>Bacteroidota</taxon>
        <taxon>Cytophagia</taxon>
        <taxon>Cytophagales</taxon>
        <taxon>Cyclobacteriaceae</taxon>
        <taxon>Algoriphagus</taxon>
    </lineage>
</organism>
<dbReference type="InterPro" id="IPR003140">
    <property type="entry name" value="PLipase/COase/thioEstase"/>
</dbReference>
<protein>
    <submittedName>
        <fullName evidence="2">Phospholipase/Carboxylesterase</fullName>
    </submittedName>
</protein>